<comment type="caution">
    <text evidence="2">The sequence shown here is derived from an EMBL/GenBank/DDBJ whole genome shotgun (WGS) entry which is preliminary data.</text>
</comment>
<dbReference type="EMBL" id="JBFOLJ010000010">
    <property type="protein sequence ID" value="KAL2502315.1"/>
    <property type="molecule type" value="Genomic_DNA"/>
</dbReference>
<keyword evidence="1" id="KW-0472">Membrane</keyword>
<dbReference type="Proteomes" id="UP001604277">
    <property type="component" value="Unassembled WGS sequence"/>
</dbReference>
<proteinExistence type="predicted"/>
<keyword evidence="3" id="KW-1185">Reference proteome</keyword>
<sequence length="105" mass="12302">MVVGDTTIWAPRANYVDFTLPYSEPGVILVVKNEKPLDMWIFIRPLRWDLWLAIILACIVMGIVLRLLEHRVRNTNEESVRPRRERLRMIYLSPIAVLAFPESNL</sequence>
<keyword evidence="1" id="KW-0812">Transmembrane</keyword>
<dbReference type="AlphaFoldDB" id="A0ABD1SNM4"/>
<protein>
    <submittedName>
        <fullName evidence="2">Glutamate receptor 2.7</fullName>
    </submittedName>
</protein>
<accession>A0ABD1SNM4</accession>
<organism evidence="2 3">
    <name type="scientific">Forsythia ovata</name>
    <dbReference type="NCBI Taxonomy" id="205694"/>
    <lineage>
        <taxon>Eukaryota</taxon>
        <taxon>Viridiplantae</taxon>
        <taxon>Streptophyta</taxon>
        <taxon>Embryophyta</taxon>
        <taxon>Tracheophyta</taxon>
        <taxon>Spermatophyta</taxon>
        <taxon>Magnoliopsida</taxon>
        <taxon>eudicotyledons</taxon>
        <taxon>Gunneridae</taxon>
        <taxon>Pentapetalae</taxon>
        <taxon>asterids</taxon>
        <taxon>lamiids</taxon>
        <taxon>Lamiales</taxon>
        <taxon>Oleaceae</taxon>
        <taxon>Forsythieae</taxon>
        <taxon>Forsythia</taxon>
    </lineage>
</organism>
<evidence type="ECO:0000313" key="3">
    <source>
        <dbReference type="Proteomes" id="UP001604277"/>
    </source>
</evidence>
<dbReference type="Gene3D" id="3.40.190.10">
    <property type="entry name" value="Periplasmic binding protein-like II"/>
    <property type="match status" value="1"/>
</dbReference>
<reference evidence="3" key="1">
    <citation type="submission" date="2024-07" db="EMBL/GenBank/DDBJ databases">
        <title>Two chromosome-level genome assemblies of Korean endemic species Abeliophyllum distichum and Forsythia ovata (Oleaceae).</title>
        <authorList>
            <person name="Jang H."/>
        </authorList>
    </citation>
    <scope>NUCLEOTIDE SEQUENCE [LARGE SCALE GENOMIC DNA]</scope>
</reference>
<dbReference type="SUPFAM" id="SSF53850">
    <property type="entry name" value="Periplasmic binding protein-like II"/>
    <property type="match status" value="1"/>
</dbReference>
<name>A0ABD1SNM4_9LAMI</name>
<evidence type="ECO:0000313" key="2">
    <source>
        <dbReference type="EMBL" id="KAL2502315.1"/>
    </source>
</evidence>
<keyword evidence="1" id="KW-1133">Transmembrane helix</keyword>
<keyword evidence="2" id="KW-0675">Receptor</keyword>
<dbReference type="InterPro" id="IPR015683">
    <property type="entry name" value="Ionotropic_Glu_rcpt"/>
</dbReference>
<evidence type="ECO:0000256" key="1">
    <source>
        <dbReference type="SAM" id="Phobius"/>
    </source>
</evidence>
<dbReference type="Gene3D" id="1.10.287.70">
    <property type="match status" value="1"/>
</dbReference>
<feature type="transmembrane region" description="Helical" evidence="1">
    <location>
        <begin position="50"/>
        <end position="68"/>
    </location>
</feature>
<gene>
    <name evidence="2" type="ORF">Fot_36163</name>
</gene>
<dbReference type="PANTHER" id="PTHR18966">
    <property type="entry name" value="IONOTROPIC GLUTAMATE RECEPTOR"/>
    <property type="match status" value="1"/>
</dbReference>